<dbReference type="OrthoDB" id="9804563at2"/>
<evidence type="ECO:0000313" key="6">
    <source>
        <dbReference type="Proteomes" id="UP000248806"/>
    </source>
</evidence>
<protein>
    <recommendedName>
        <fullName evidence="4">Nudix hydrolase domain-containing protein</fullName>
    </recommendedName>
</protein>
<dbReference type="CDD" id="cd02883">
    <property type="entry name" value="NUDIX_Hydrolase"/>
    <property type="match status" value="1"/>
</dbReference>
<organism evidence="5 6">
    <name type="scientific">Thermosporothrix hazakensis</name>
    <dbReference type="NCBI Taxonomy" id="644383"/>
    <lineage>
        <taxon>Bacteria</taxon>
        <taxon>Bacillati</taxon>
        <taxon>Chloroflexota</taxon>
        <taxon>Ktedonobacteria</taxon>
        <taxon>Ktedonobacterales</taxon>
        <taxon>Thermosporotrichaceae</taxon>
        <taxon>Thermosporothrix</taxon>
    </lineage>
</organism>
<gene>
    <name evidence="5" type="ORF">EI42_03515</name>
</gene>
<dbReference type="InterPro" id="IPR000086">
    <property type="entry name" value="NUDIX_hydrolase_dom"/>
</dbReference>
<name>A0A326U437_THEHA</name>
<proteinExistence type="inferred from homology"/>
<dbReference type="PROSITE" id="PS51462">
    <property type="entry name" value="NUDIX"/>
    <property type="match status" value="1"/>
</dbReference>
<dbReference type="EMBL" id="QKUF01000012">
    <property type="protein sequence ID" value="PZW27429.1"/>
    <property type="molecule type" value="Genomic_DNA"/>
</dbReference>
<dbReference type="PANTHER" id="PTHR43736">
    <property type="entry name" value="ADP-RIBOSE PYROPHOSPHATASE"/>
    <property type="match status" value="1"/>
</dbReference>
<dbReference type="PANTHER" id="PTHR43736:SF1">
    <property type="entry name" value="DIHYDRONEOPTERIN TRIPHOSPHATE DIPHOSPHATASE"/>
    <property type="match status" value="1"/>
</dbReference>
<accession>A0A326U437</accession>
<evidence type="ECO:0000313" key="5">
    <source>
        <dbReference type="EMBL" id="PZW27429.1"/>
    </source>
</evidence>
<dbReference type="InterPro" id="IPR020084">
    <property type="entry name" value="NUDIX_hydrolase_CS"/>
</dbReference>
<dbReference type="RefSeq" id="WP_111323877.1">
    <property type="nucleotide sequence ID" value="NZ_BIFX01000001.1"/>
</dbReference>
<dbReference type="PROSITE" id="PS00893">
    <property type="entry name" value="NUDIX_BOX"/>
    <property type="match status" value="1"/>
</dbReference>
<dbReference type="GO" id="GO:0016787">
    <property type="term" value="F:hydrolase activity"/>
    <property type="evidence" value="ECO:0007669"/>
    <property type="project" value="UniProtKB-KW"/>
</dbReference>
<comment type="caution">
    <text evidence="5">The sequence shown here is derived from an EMBL/GenBank/DDBJ whole genome shotgun (WGS) entry which is preliminary data.</text>
</comment>
<evidence type="ECO:0000256" key="3">
    <source>
        <dbReference type="RuleBase" id="RU003476"/>
    </source>
</evidence>
<dbReference type="Gene3D" id="3.90.79.10">
    <property type="entry name" value="Nucleoside Triphosphate Pyrophosphohydrolase"/>
    <property type="match status" value="1"/>
</dbReference>
<dbReference type="PRINTS" id="PR00502">
    <property type="entry name" value="NUDIXFAMILY"/>
</dbReference>
<evidence type="ECO:0000256" key="1">
    <source>
        <dbReference type="ARBA" id="ARBA00005582"/>
    </source>
</evidence>
<sequence length="163" mass="18903">MQGPFFLSLQQQAEAEGKICVVGALILDRQGRIFAQRRSMSRRLFPGCWDMVGGHVETGETLLDALRREIQEETGWTLASVVSLIAISDWNVDGWHREFDFYVEVEGDLTHPELEWNKHTEYRWLSASELAILEENRRPAYPGWQDIARKAIDAWESRRKEQA</sequence>
<keyword evidence="6" id="KW-1185">Reference proteome</keyword>
<comment type="similarity">
    <text evidence="1 3">Belongs to the Nudix hydrolase family.</text>
</comment>
<keyword evidence="2 3" id="KW-0378">Hydrolase</keyword>
<dbReference type="SUPFAM" id="SSF55811">
    <property type="entry name" value="Nudix"/>
    <property type="match status" value="1"/>
</dbReference>
<evidence type="ECO:0000256" key="2">
    <source>
        <dbReference type="ARBA" id="ARBA00022801"/>
    </source>
</evidence>
<dbReference type="Pfam" id="PF00293">
    <property type="entry name" value="NUDIX"/>
    <property type="match status" value="1"/>
</dbReference>
<feature type="domain" description="Nudix hydrolase" evidence="4">
    <location>
        <begin position="17"/>
        <end position="146"/>
    </location>
</feature>
<dbReference type="InterPro" id="IPR020476">
    <property type="entry name" value="Nudix_hydrolase"/>
</dbReference>
<dbReference type="Proteomes" id="UP000248806">
    <property type="component" value="Unassembled WGS sequence"/>
</dbReference>
<evidence type="ECO:0000259" key="4">
    <source>
        <dbReference type="PROSITE" id="PS51462"/>
    </source>
</evidence>
<dbReference type="InterPro" id="IPR015797">
    <property type="entry name" value="NUDIX_hydrolase-like_dom_sf"/>
</dbReference>
<dbReference type="AlphaFoldDB" id="A0A326U437"/>
<reference evidence="5 6" key="1">
    <citation type="submission" date="2018-06" db="EMBL/GenBank/DDBJ databases">
        <title>Genomic Encyclopedia of Archaeal and Bacterial Type Strains, Phase II (KMG-II): from individual species to whole genera.</title>
        <authorList>
            <person name="Goeker M."/>
        </authorList>
    </citation>
    <scope>NUCLEOTIDE SEQUENCE [LARGE SCALE GENOMIC DNA]</scope>
    <source>
        <strain evidence="5 6">ATCC BAA-1881</strain>
    </source>
</reference>